<keyword evidence="1" id="KW-0240">DNA-directed RNA polymerase</keyword>
<dbReference type="EMBL" id="GU323224">
    <property type="protein sequence ID" value="ADB27596.1"/>
    <property type="molecule type" value="Genomic_DNA"/>
</dbReference>
<evidence type="ECO:0000313" key="1">
    <source>
        <dbReference type="EMBL" id="ADB27596.1"/>
    </source>
</evidence>
<gene>
    <name evidence="1" type="primary">rpoA</name>
</gene>
<evidence type="ECO:0000313" key="2">
    <source>
        <dbReference type="Proteomes" id="UP000266841"/>
    </source>
</evidence>
<keyword evidence="1" id="KW-0934">Plastid</keyword>
<keyword evidence="2" id="KW-1185">Reference proteome</keyword>
<reference evidence="1 2" key="1">
    <citation type="journal article" date="2010" name="BMC Genomics">
        <title>Recent transfer of an iron-regulated gene from the plastid to the nuclear genome in an oceanic diatom adapted to chronic iron limitation.</title>
        <authorList>
            <person name="Lommer M."/>
            <person name="Roy A.S."/>
            <person name="Schilhabel M."/>
            <person name="Schreiber S."/>
            <person name="Rosenstiel P."/>
            <person name="Laroche J."/>
        </authorList>
    </citation>
    <scope>NUCLEOTIDE SEQUENCE [LARGE SCALE GENOMIC DNA]</scope>
    <source>
        <strain evidence="2">CCMP1005</strain>
    </source>
</reference>
<keyword evidence="1" id="KW-0804">Transcription</keyword>
<name>A0ACA6S381_THAOC</name>
<keyword evidence="1" id="KW-0150">Chloroplast</keyword>
<protein>
    <submittedName>
        <fullName evidence="1">DNA-directed RNA polymerase subunit alpha</fullName>
    </submittedName>
</protein>
<geneLocation type="chloroplast" evidence="1"/>
<proteinExistence type="predicted"/>
<organism evidence="1 2">
    <name type="scientific">Thalassiosira oceanica</name>
    <name type="common">Marine diatom</name>
    <dbReference type="NCBI Taxonomy" id="159749"/>
    <lineage>
        <taxon>Eukaryota</taxon>
        <taxon>Sar</taxon>
        <taxon>Stramenopiles</taxon>
        <taxon>Ochrophyta</taxon>
        <taxon>Bacillariophyta</taxon>
        <taxon>Coscinodiscophyceae</taxon>
        <taxon>Thalassiosirophycidae</taxon>
        <taxon>Thalassiosirales</taxon>
        <taxon>Thalassiosiraceae</taxon>
        <taxon>Thalassiosira</taxon>
    </lineage>
</organism>
<sequence length="332" mass="37259">MNSTKDFINSSNLSLKSSKMKQYTIQCLKSETIDSGAMYGQFLIDSLNSGQGITNGNLLRRVLLGDLEGIAITGVRIAGVKDEFSLIPGVREDILEILLNLKGVILKSNIVTRQFGRLRIQGPAVITASSIQLPPEIETINPNHYIATISTSDIVEIEFKIESGRQYRLANELFSDKFEDFIETDAIFMPVQKVDFKVENVYDNSNNIKERLFLDVWTNGSIAPQDAIISASNSIIAFFQSISEQKVKNALEKENIIEKNQVKPIDPYIHIAIEELQLSVRPYNCLKRARINTIGDLLEYSPEKLLELKNFGRKSADEVFATLKNKLGIVLK</sequence>
<accession>A0ACA6S381</accession>
<dbReference type="Proteomes" id="UP000266841">
    <property type="component" value="Chloroplast Pltd"/>
</dbReference>